<organism evidence="1 2">
    <name type="scientific">Smallanthus sonchifolius</name>
    <dbReference type="NCBI Taxonomy" id="185202"/>
    <lineage>
        <taxon>Eukaryota</taxon>
        <taxon>Viridiplantae</taxon>
        <taxon>Streptophyta</taxon>
        <taxon>Embryophyta</taxon>
        <taxon>Tracheophyta</taxon>
        <taxon>Spermatophyta</taxon>
        <taxon>Magnoliopsida</taxon>
        <taxon>eudicotyledons</taxon>
        <taxon>Gunneridae</taxon>
        <taxon>Pentapetalae</taxon>
        <taxon>asterids</taxon>
        <taxon>campanulids</taxon>
        <taxon>Asterales</taxon>
        <taxon>Asteraceae</taxon>
        <taxon>Asteroideae</taxon>
        <taxon>Heliantheae alliance</taxon>
        <taxon>Millerieae</taxon>
        <taxon>Smallanthus</taxon>
    </lineage>
</organism>
<dbReference type="EMBL" id="CM042025">
    <property type="protein sequence ID" value="KAI3808546.1"/>
    <property type="molecule type" value="Genomic_DNA"/>
</dbReference>
<evidence type="ECO:0000313" key="1">
    <source>
        <dbReference type="EMBL" id="KAI3808546.1"/>
    </source>
</evidence>
<sequence>MSPCFSSGHLHAPLPQVPCRLRHARRVVEQRPDHRRHVEINADAGVRTAGGGGGGGEEHIQRFRGMGLEERLKEMGVEDRDGGDNEFVL</sequence>
<keyword evidence="2" id="KW-1185">Reference proteome</keyword>
<evidence type="ECO:0000313" key="2">
    <source>
        <dbReference type="Proteomes" id="UP001056120"/>
    </source>
</evidence>
<protein>
    <submittedName>
        <fullName evidence="1">Uncharacterized protein</fullName>
    </submittedName>
</protein>
<reference evidence="2" key="1">
    <citation type="journal article" date="2022" name="Mol. Ecol. Resour.">
        <title>The genomes of chicory, endive, great burdock and yacon provide insights into Asteraceae palaeo-polyploidization history and plant inulin production.</title>
        <authorList>
            <person name="Fan W."/>
            <person name="Wang S."/>
            <person name="Wang H."/>
            <person name="Wang A."/>
            <person name="Jiang F."/>
            <person name="Liu H."/>
            <person name="Zhao H."/>
            <person name="Xu D."/>
            <person name="Zhang Y."/>
        </authorList>
    </citation>
    <scope>NUCLEOTIDE SEQUENCE [LARGE SCALE GENOMIC DNA]</scope>
    <source>
        <strain evidence="2">cv. Yunnan</strain>
    </source>
</reference>
<gene>
    <name evidence="1" type="ORF">L1987_24499</name>
</gene>
<comment type="caution">
    <text evidence="1">The sequence shown here is derived from an EMBL/GenBank/DDBJ whole genome shotgun (WGS) entry which is preliminary data.</text>
</comment>
<reference evidence="1 2" key="2">
    <citation type="journal article" date="2022" name="Mol. Ecol. Resour.">
        <title>The genomes of chicory, endive, great burdock and yacon provide insights into Asteraceae paleo-polyploidization history and plant inulin production.</title>
        <authorList>
            <person name="Fan W."/>
            <person name="Wang S."/>
            <person name="Wang H."/>
            <person name="Wang A."/>
            <person name="Jiang F."/>
            <person name="Liu H."/>
            <person name="Zhao H."/>
            <person name="Xu D."/>
            <person name="Zhang Y."/>
        </authorList>
    </citation>
    <scope>NUCLEOTIDE SEQUENCE [LARGE SCALE GENOMIC DNA]</scope>
    <source>
        <strain evidence="2">cv. Yunnan</strain>
        <tissue evidence="1">Leaves</tissue>
    </source>
</reference>
<proteinExistence type="predicted"/>
<accession>A0ACB9IM41</accession>
<dbReference type="Proteomes" id="UP001056120">
    <property type="component" value="Linkage Group LG08"/>
</dbReference>
<name>A0ACB9IM41_9ASTR</name>